<dbReference type="PANTHER" id="PTHR35005">
    <property type="entry name" value="3-DEHYDRO-SCYLLO-INOSOSE HYDROLASE"/>
    <property type="match status" value="1"/>
</dbReference>
<keyword evidence="3 6" id="KW-0378">Hydrolase</keyword>
<keyword evidence="2" id="KW-0479">Metal-binding</keyword>
<evidence type="ECO:0000313" key="6">
    <source>
        <dbReference type="EMBL" id="EEG72810.1"/>
    </source>
</evidence>
<dbReference type="AlphaFoldDB" id="C0C542"/>
<evidence type="ECO:0000256" key="4">
    <source>
        <dbReference type="ARBA" id="ARBA00022833"/>
    </source>
</evidence>
<comment type="cofactor">
    <cofactor evidence="1">
        <name>Zn(2+)</name>
        <dbReference type="ChEBI" id="CHEBI:29105"/>
    </cofactor>
</comment>
<evidence type="ECO:0000256" key="5">
    <source>
        <dbReference type="ARBA" id="ARBA00024029"/>
    </source>
</evidence>
<keyword evidence="7" id="KW-1185">Reference proteome</keyword>
<dbReference type="SUPFAM" id="SSF102215">
    <property type="entry name" value="Creatininase"/>
    <property type="match status" value="1"/>
</dbReference>
<dbReference type="STRING" id="553973.CLOHYLEM_07216"/>
<comment type="caution">
    <text evidence="6">The sequence shown here is derived from an EMBL/GenBank/DDBJ whole genome shotgun (WGS) entry which is preliminary data.</text>
</comment>
<accession>C0C542</accession>
<dbReference type="InterPro" id="IPR003785">
    <property type="entry name" value="Creatininase/forma_Hydrolase"/>
</dbReference>
<evidence type="ECO:0000256" key="1">
    <source>
        <dbReference type="ARBA" id="ARBA00001947"/>
    </source>
</evidence>
<dbReference type="RefSeq" id="WP_006444568.1">
    <property type="nucleotide sequence ID" value="NZ_CP036524.1"/>
</dbReference>
<dbReference type="Gene3D" id="3.40.50.10310">
    <property type="entry name" value="Creatininase"/>
    <property type="match status" value="1"/>
</dbReference>
<gene>
    <name evidence="6" type="ORF">CLOHYLEM_07216</name>
</gene>
<dbReference type="InterPro" id="IPR024087">
    <property type="entry name" value="Creatininase-like_sf"/>
</dbReference>
<dbReference type="GO" id="GO:0016811">
    <property type="term" value="F:hydrolase activity, acting on carbon-nitrogen (but not peptide) bonds, in linear amides"/>
    <property type="evidence" value="ECO:0007669"/>
    <property type="project" value="TreeGrafter"/>
</dbReference>
<comment type="similarity">
    <text evidence="5">Belongs to the creatininase superfamily.</text>
</comment>
<evidence type="ECO:0000256" key="3">
    <source>
        <dbReference type="ARBA" id="ARBA00022801"/>
    </source>
</evidence>
<dbReference type="GO" id="GO:0047789">
    <property type="term" value="F:creatininase activity"/>
    <property type="evidence" value="ECO:0007669"/>
    <property type="project" value="UniProtKB-EC"/>
</dbReference>
<dbReference type="Proteomes" id="UP000004893">
    <property type="component" value="Unassembled WGS sequence"/>
</dbReference>
<dbReference type="Pfam" id="PF02633">
    <property type="entry name" value="Creatininase"/>
    <property type="match status" value="1"/>
</dbReference>
<dbReference type="GO" id="GO:0009231">
    <property type="term" value="P:riboflavin biosynthetic process"/>
    <property type="evidence" value="ECO:0007669"/>
    <property type="project" value="TreeGrafter"/>
</dbReference>
<proteinExistence type="inferred from homology"/>
<dbReference type="PANTHER" id="PTHR35005:SF1">
    <property type="entry name" value="2-AMINO-5-FORMYLAMINO-6-RIBOSYLAMINOPYRIMIDIN-4(3H)-ONE 5'-MONOPHOSPHATE DEFORMYLASE"/>
    <property type="match status" value="1"/>
</dbReference>
<sequence length="268" mass="29844">MTNFIFENTWEENEEAIRTKKLAIIPVGSTEQHGPALPVGTDWIIAQYLAEMVGKRTDKGLVTPVIPFGHALYHADFPGTMAVSQTTLTAYVSEVCQQLISYGFTHFLFINGHGGNNNALYDVGQQLRLQNIPAANIQWFEVAGDLDSKWGLIGHGDITETSVMMHIAPDTVKVERAHIPENQKIGNIKLLDLHRGEFEGAGVYLNLRTRDVSKTGDLIEHGHSSGVDYSRSAADASAELGREVCEAVVDYMLRFIDEFVEFQFEYQK</sequence>
<protein>
    <submittedName>
        <fullName evidence="6">Creatininase</fullName>
        <ecNumber evidence="6">3.5.2.10</ecNumber>
    </submittedName>
</protein>
<keyword evidence="4" id="KW-0862">Zinc</keyword>
<dbReference type="eggNOG" id="COG1402">
    <property type="taxonomic scope" value="Bacteria"/>
</dbReference>
<name>C0C542_9FIRM</name>
<dbReference type="EC" id="3.5.2.10" evidence="6"/>
<dbReference type="GO" id="GO:0046872">
    <property type="term" value="F:metal ion binding"/>
    <property type="evidence" value="ECO:0007669"/>
    <property type="project" value="UniProtKB-KW"/>
</dbReference>
<dbReference type="HOGENOM" id="CLU_055029_2_1_9"/>
<organism evidence="6 7">
    <name type="scientific">[Clostridium] hylemonae DSM 15053</name>
    <dbReference type="NCBI Taxonomy" id="553973"/>
    <lineage>
        <taxon>Bacteria</taxon>
        <taxon>Bacillati</taxon>
        <taxon>Bacillota</taxon>
        <taxon>Clostridia</taxon>
        <taxon>Lachnospirales</taxon>
        <taxon>Lachnospiraceae</taxon>
    </lineage>
</organism>
<evidence type="ECO:0000313" key="7">
    <source>
        <dbReference type="Proteomes" id="UP000004893"/>
    </source>
</evidence>
<dbReference type="OrthoDB" id="9801445at2"/>
<evidence type="ECO:0000256" key="2">
    <source>
        <dbReference type="ARBA" id="ARBA00022723"/>
    </source>
</evidence>
<dbReference type="EMBL" id="ABYI02000036">
    <property type="protein sequence ID" value="EEG72810.1"/>
    <property type="molecule type" value="Genomic_DNA"/>
</dbReference>
<reference evidence="6" key="2">
    <citation type="submission" date="2013-06" db="EMBL/GenBank/DDBJ databases">
        <title>Draft genome sequence of Clostridium hylemonae (DSM 15053).</title>
        <authorList>
            <person name="Sudarsanam P."/>
            <person name="Ley R."/>
            <person name="Guruge J."/>
            <person name="Turnbaugh P.J."/>
            <person name="Mahowald M."/>
            <person name="Liep D."/>
            <person name="Gordon J."/>
        </authorList>
    </citation>
    <scope>NUCLEOTIDE SEQUENCE</scope>
    <source>
        <strain evidence="6">DSM 15053</strain>
    </source>
</reference>
<reference evidence="6" key="1">
    <citation type="submission" date="2009-02" db="EMBL/GenBank/DDBJ databases">
        <authorList>
            <person name="Fulton L."/>
            <person name="Clifton S."/>
            <person name="Fulton B."/>
            <person name="Xu J."/>
            <person name="Minx P."/>
            <person name="Pepin K.H."/>
            <person name="Johnson M."/>
            <person name="Bhonagiri V."/>
            <person name="Nash W.E."/>
            <person name="Mardis E.R."/>
            <person name="Wilson R.K."/>
        </authorList>
    </citation>
    <scope>NUCLEOTIDE SEQUENCE [LARGE SCALE GENOMIC DNA]</scope>
    <source>
        <strain evidence="6">DSM 15053</strain>
    </source>
</reference>